<dbReference type="Pfam" id="PF07156">
    <property type="entry name" value="Prenylcys_lyase"/>
    <property type="match status" value="1"/>
</dbReference>
<evidence type="ECO:0000256" key="8">
    <source>
        <dbReference type="SAM" id="SignalP"/>
    </source>
</evidence>
<reference evidence="11" key="2">
    <citation type="submission" date="2015-01" db="EMBL/GenBank/DDBJ databases">
        <title>Evolutionary Origins and Diversification of the Mycorrhizal Mutualists.</title>
        <authorList>
            <consortium name="DOE Joint Genome Institute"/>
            <consortium name="Mycorrhizal Genomics Consortium"/>
            <person name="Kohler A."/>
            <person name="Kuo A."/>
            <person name="Nagy L.G."/>
            <person name="Floudas D."/>
            <person name="Copeland A."/>
            <person name="Barry K.W."/>
            <person name="Cichocki N."/>
            <person name="Veneault-Fourrey C."/>
            <person name="LaButti K."/>
            <person name="Lindquist E.A."/>
            <person name="Lipzen A."/>
            <person name="Lundell T."/>
            <person name="Morin E."/>
            <person name="Murat C."/>
            <person name="Riley R."/>
            <person name="Ohm R."/>
            <person name="Sun H."/>
            <person name="Tunlid A."/>
            <person name="Henrissat B."/>
            <person name="Grigoriev I.V."/>
            <person name="Hibbett D.S."/>
            <person name="Martin F."/>
        </authorList>
    </citation>
    <scope>NUCLEOTIDE SEQUENCE [LARGE SCALE GENOMIC DNA]</scope>
    <source>
        <strain evidence="11">Zn</strain>
    </source>
</reference>
<keyword evidence="3" id="KW-0285">Flavoprotein</keyword>
<evidence type="ECO:0000256" key="3">
    <source>
        <dbReference type="ARBA" id="ARBA00022630"/>
    </source>
</evidence>
<feature type="signal peptide" evidence="8">
    <location>
        <begin position="1"/>
        <end position="22"/>
    </location>
</feature>
<dbReference type="InterPro" id="IPR010795">
    <property type="entry name" value="Prenylcys_lyase"/>
</dbReference>
<accession>A0A0C3HFD2</accession>
<evidence type="ECO:0000256" key="7">
    <source>
        <dbReference type="ARBA" id="ARBA00023180"/>
    </source>
</evidence>
<sequence length="555" mass="61607">MWTAWNILFVFVLSTLYGQGLGFWPFDFVAGLSTRQTPDKSNGGAKRIAIIGAGAAGSSTAWHLQKFAERHEIPIHITVYERSSYVGGRSTTVNAHDDPLSPVELGASIFVEVNEILKNSSEFFELKPRKSETESAEILGIWDGSKFVYTQKDSGWYWLDVAKLIWKYGLAPIRTQRLMKAVVGRFRQLYKEPYFPFRSLSAVAEDLDLISVTAVTGEQFLSANNIGAPFTTDVIQASTRVNYGQNLGLIHGLETMVCMAIDGAMQIEGGNWQIFDGMLRASNATVLLNNTVETITRTNRGRYTIKTTIEDTGSGMKHANEASFDTVVLASPLQFSNIEIENDLFKHKPDEIPYVTLHVTLFTSPHTLSPEFFNLAPSAEVPTTILTTLPPNEIPEIPEDGVGSPGFFSISTLRTVVNPKTQEKEHLYKIFSPRKVTSEFLCGILGLSTSIDLSNITSSSTGGISWYYPHIWKSYPYEYPRVTFEELELSPGFYYTSGIESFISTMETSALMGMNVAQLVVNDYMEVLDSQHTNGGSLLQKVLSGTQKDAEFSEL</sequence>
<keyword evidence="5" id="KW-0274">FAD</keyword>
<dbReference type="InterPro" id="IPR036188">
    <property type="entry name" value="FAD/NAD-bd_sf"/>
</dbReference>
<keyword evidence="7" id="KW-0325">Glycoprotein</keyword>
<name>A0A0C3HFD2_OIDMZ</name>
<dbReference type="GO" id="GO:0030327">
    <property type="term" value="P:prenylated protein catabolic process"/>
    <property type="evidence" value="ECO:0007669"/>
    <property type="project" value="TreeGrafter"/>
</dbReference>
<dbReference type="PANTHER" id="PTHR15944">
    <property type="entry name" value="FARNESYLCYSTEINE LYASE"/>
    <property type="match status" value="1"/>
</dbReference>
<dbReference type="Pfam" id="PF13450">
    <property type="entry name" value="NAD_binding_8"/>
    <property type="match status" value="1"/>
</dbReference>
<comment type="similarity">
    <text evidence="2">Belongs to the prenylcysteine oxidase family.</text>
</comment>
<dbReference type="Proteomes" id="UP000054321">
    <property type="component" value="Unassembled WGS sequence"/>
</dbReference>
<dbReference type="STRING" id="913774.A0A0C3HFD2"/>
<dbReference type="GO" id="GO:0001735">
    <property type="term" value="F:prenylcysteine oxidase activity"/>
    <property type="evidence" value="ECO:0007669"/>
    <property type="project" value="InterPro"/>
</dbReference>
<evidence type="ECO:0000259" key="9">
    <source>
        <dbReference type="Pfam" id="PF07156"/>
    </source>
</evidence>
<gene>
    <name evidence="10" type="ORF">OIDMADRAFT_122862</name>
</gene>
<keyword evidence="4 8" id="KW-0732">Signal</keyword>
<evidence type="ECO:0000313" key="11">
    <source>
        <dbReference type="Proteomes" id="UP000054321"/>
    </source>
</evidence>
<dbReference type="SUPFAM" id="SSF51905">
    <property type="entry name" value="FAD/NAD(P)-binding domain"/>
    <property type="match status" value="1"/>
</dbReference>
<keyword evidence="11" id="KW-1185">Reference proteome</keyword>
<comment type="cofactor">
    <cofactor evidence="1">
        <name>FAD</name>
        <dbReference type="ChEBI" id="CHEBI:57692"/>
    </cofactor>
</comment>
<dbReference type="PIRSF" id="PIRSF036292">
    <property type="entry name" value="Prenylcysteine_oxidase"/>
    <property type="match status" value="1"/>
</dbReference>
<evidence type="ECO:0000256" key="5">
    <source>
        <dbReference type="ARBA" id="ARBA00022827"/>
    </source>
</evidence>
<dbReference type="InParanoid" id="A0A0C3HFD2"/>
<dbReference type="OrthoDB" id="437369at2759"/>
<organism evidence="10 11">
    <name type="scientific">Oidiodendron maius (strain Zn)</name>
    <dbReference type="NCBI Taxonomy" id="913774"/>
    <lineage>
        <taxon>Eukaryota</taxon>
        <taxon>Fungi</taxon>
        <taxon>Dikarya</taxon>
        <taxon>Ascomycota</taxon>
        <taxon>Pezizomycotina</taxon>
        <taxon>Leotiomycetes</taxon>
        <taxon>Leotiomycetes incertae sedis</taxon>
        <taxon>Myxotrichaceae</taxon>
        <taxon>Oidiodendron</taxon>
    </lineage>
</organism>
<evidence type="ECO:0000256" key="1">
    <source>
        <dbReference type="ARBA" id="ARBA00001974"/>
    </source>
</evidence>
<evidence type="ECO:0000256" key="6">
    <source>
        <dbReference type="ARBA" id="ARBA00023002"/>
    </source>
</evidence>
<dbReference type="AlphaFoldDB" id="A0A0C3HFD2"/>
<dbReference type="HOGENOM" id="CLU_021176_0_0_1"/>
<feature type="domain" description="Prenylcysteine lyase" evidence="9">
    <location>
        <begin position="152"/>
        <end position="526"/>
    </location>
</feature>
<feature type="chain" id="PRO_5002165051" description="Prenylcysteine lyase domain-containing protein" evidence="8">
    <location>
        <begin position="23"/>
        <end position="555"/>
    </location>
</feature>
<evidence type="ECO:0000256" key="2">
    <source>
        <dbReference type="ARBA" id="ARBA00009967"/>
    </source>
</evidence>
<dbReference type="InterPro" id="IPR017046">
    <property type="entry name" value="Prenylcysteine_Oxase1"/>
</dbReference>
<dbReference type="PANTHER" id="PTHR15944:SF0">
    <property type="entry name" value="PRENYLCYSTEINE LYASE DOMAIN-CONTAINING PROTEIN"/>
    <property type="match status" value="1"/>
</dbReference>
<evidence type="ECO:0000313" key="10">
    <source>
        <dbReference type="EMBL" id="KIN01017.1"/>
    </source>
</evidence>
<evidence type="ECO:0000256" key="4">
    <source>
        <dbReference type="ARBA" id="ARBA00022729"/>
    </source>
</evidence>
<dbReference type="EMBL" id="KN832876">
    <property type="protein sequence ID" value="KIN01017.1"/>
    <property type="molecule type" value="Genomic_DNA"/>
</dbReference>
<reference evidence="10 11" key="1">
    <citation type="submission" date="2014-04" db="EMBL/GenBank/DDBJ databases">
        <authorList>
            <consortium name="DOE Joint Genome Institute"/>
            <person name="Kuo A."/>
            <person name="Martino E."/>
            <person name="Perotto S."/>
            <person name="Kohler A."/>
            <person name="Nagy L.G."/>
            <person name="Floudas D."/>
            <person name="Copeland A."/>
            <person name="Barry K.W."/>
            <person name="Cichocki N."/>
            <person name="Veneault-Fourrey C."/>
            <person name="LaButti K."/>
            <person name="Lindquist E.A."/>
            <person name="Lipzen A."/>
            <person name="Lundell T."/>
            <person name="Morin E."/>
            <person name="Murat C."/>
            <person name="Sun H."/>
            <person name="Tunlid A."/>
            <person name="Henrissat B."/>
            <person name="Grigoriev I.V."/>
            <person name="Hibbett D.S."/>
            <person name="Martin F."/>
            <person name="Nordberg H.P."/>
            <person name="Cantor M.N."/>
            <person name="Hua S.X."/>
        </authorList>
    </citation>
    <scope>NUCLEOTIDE SEQUENCE [LARGE SCALE GENOMIC DNA]</scope>
    <source>
        <strain evidence="10 11">Zn</strain>
    </source>
</reference>
<dbReference type="Gene3D" id="3.50.50.60">
    <property type="entry name" value="FAD/NAD(P)-binding domain"/>
    <property type="match status" value="1"/>
</dbReference>
<keyword evidence="6" id="KW-0560">Oxidoreductase</keyword>
<protein>
    <recommendedName>
        <fullName evidence="9">Prenylcysteine lyase domain-containing protein</fullName>
    </recommendedName>
</protein>
<proteinExistence type="inferred from homology"/>
<dbReference type="GO" id="GO:0030328">
    <property type="term" value="P:prenylcysteine catabolic process"/>
    <property type="evidence" value="ECO:0007669"/>
    <property type="project" value="InterPro"/>
</dbReference>